<protein>
    <submittedName>
        <fullName evidence="1">Uncharacterized protein</fullName>
    </submittedName>
</protein>
<accession>A0AAV1QA45</accession>
<gene>
    <name evidence="1" type="ORF">FSCOSCO3_A010426</name>
</gene>
<evidence type="ECO:0000313" key="1">
    <source>
        <dbReference type="EMBL" id="CAK6980260.1"/>
    </source>
</evidence>
<dbReference type="Proteomes" id="UP001314229">
    <property type="component" value="Unassembled WGS sequence"/>
</dbReference>
<proteinExistence type="predicted"/>
<name>A0AAV1QA45_SCOSC</name>
<dbReference type="EMBL" id="CAWUFR010000666">
    <property type="protein sequence ID" value="CAK6980260.1"/>
    <property type="molecule type" value="Genomic_DNA"/>
</dbReference>
<comment type="caution">
    <text evidence="1">The sequence shown here is derived from an EMBL/GenBank/DDBJ whole genome shotgun (WGS) entry which is preliminary data.</text>
</comment>
<reference evidence="1 2" key="1">
    <citation type="submission" date="2024-01" db="EMBL/GenBank/DDBJ databases">
        <authorList>
            <person name="Alioto T."/>
            <person name="Alioto T."/>
            <person name="Gomez Garrido J."/>
        </authorList>
    </citation>
    <scope>NUCLEOTIDE SEQUENCE [LARGE SCALE GENOMIC DNA]</scope>
</reference>
<keyword evidence="2" id="KW-1185">Reference proteome</keyword>
<sequence>MAGSRALHNGNVDFQQKNSGQDLLHGLAGCGGLVLVLCDLRQQDRVSLAAGEENRCSAAGLTAGGPEDYDAFRNFRTFGFH</sequence>
<dbReference type="AlphaFoldDB" id="A0AAV1QA45"/>
<organism evidence="1 2">
    <name type="scientific">Scomber scombrus</name>
    <name type="common">Atlantic mackerel</name>
    <name type="synonym">Scomber vernalis</name>
    <dbReference type="NCBI Taxonomy" id="13677"/>
    <lineage>
        <taxon>Eukaryota</taxon>
        <taxon>Metazoa</taxon>
        <taxon>Chordata</taxon>
        <taxon>Craniata</taxon>
        <taxon>Vertebrata</taxon>
        <taxon>Euteleostomi</taxon>
        <taxon>Actinopterygii</taxon>
        <taxon>Neopterygii</taxon>
        <taxon>Teleostei</taxon>
        <taxon>Neoteleostei</taxon>
        <taxon>Acanthomorphata</taxon>
        <taxon>Pelagiaria</taxon>
        <taxon>Scombriformes</taxon>
        <taxon>Scombridae</taxon>
        <taxon>Scomber</taxon>
    </lineage>
</organism>
<evidence type="ECO:0000313" key="2">
    <source>
        <dbReference type="Proteomes" id="UP001314229"/>
    </source>
</evidence>